<evidence type="ECO:0000259" key="3">
    <source>
        <dbReference type="PROSITE" id="PS50110"/>
    </source>
</evidence>
<evidence type="ECO:0000313" key="4">
    <source>
        <dbReference type="EMBL" id="MDN3570512.1"/>
    </source>
</evidence>
<accession>A0ABT8AL30</accession>
<dbReference type="Gene3D" id="3.40.50.2300">
    <property type="match status" value="1"/>
</dbReference>
<dbReference type="SUPFAM" id="SSF52172">
    <property type="entry name" value="CheY-like"/>
    <property type="match status" value="1"/>
</dbReference>
<evidence type="ECO:0000256" key="1">
    <source>
        <dbReference type="PROSITE-ProRule" id="PRU00169"/>
    </source>
</evidence>
<protein>
    <submittedName>
        <fullName evidence="4">Response regulator</fullName>
    </submittedName>
</protein>
<reference evidence="5" key="1">
    <citation type="journal article" date="2019" name="Int. J. Syst. Evol. Microbiol.">
        <title>The Global Catalogue of Microorganisms (GCM) 10K type strain sequencing project: providing services to taxonomists for standard genome sequencing and annotation.</title>
        <authorList>
            <consortium name="The Broad Institute Genomics Platform"/>
            <consortium name="The Broad Institute Genome Sequencing Center for Infectious Disease"/>
            <person name="Wu L."/>
            <person name="Ma J."/>
        </authorList>
    </citation>
    <scope>NUCLEOTIDE SEQUENCE [LARGE SCALE GENOMIC DNA]</scope>
    <source>
        <strain evidence="5">CECT 7806</strain>
    </source>
</reference>
<name>A0ABT8AL30_9HYPH</name>
<sequence>MVIADSRPVAILIAEADELLRMLTAEMLSEAGFRTIEVCTAAEALAVLEENAAVRMLITGRNIVGDGVALAHLVHRRWPNVGIIVTSGAGADLQRELPPGTRLLSKPYDFVGLIHEVEAGLEQVQEEPSAAPVLPSGVPPHTGTEVGTGMGAVAAPATEPDKT</sequence>
<dbReference type="PROSITE" id="PS50110">
    <property type="entry name" value="RESPONSE_REGULATORY"/>
    <property type="match status" value="1"/>
</dbReference>
<comment type="caution">
    <text evidence="4">The sequence shown here is derived from an EMBL/GenBank/DDBJ whole genome shotgun (WGS) entry which is preliminary data.</text>
</comment>
<dbReference type="Proteomes" id="UP001244297">
    <property type="component" value="Unassembled WGS sequence"/>
</dbReference>
<organism evidence="4 5">
    <name type="scientific">Methylobacterium longum</name>
    <dbReference type="NCBI Taxonomy" id="767694"/>
    <lineage>
        <taxon>Bacteria</taxon>
        <taxon>Pseudomonadati</taxon>
        <taxon>Pseudomonadota</taxon>
        <taxon>Alphaproteobacteria</taxon>
        <taxon>Hyphomicrobiales</taxon>
        <taxon>Methylobacteriaceae</taxon>
        <taxon>Methylobacterium</taxon>
    </lineage>
</organism>
<dbReference type="RefSeq" id="WP_290355413.1">
    <property type="nucleotide sequence ID" value="NZ_JAUFPT010000022.1"/>
</dbReference>
<dbReference type="InterPro" id="IPR011006">
    <property type="entry name" value="CheY-like_superfamily"/>
</dbReference>
<evidence type="ECO:0000256" key="2">
    <source>
        <dbReference type="SAM" id="MobiDB-lite"/>
    </source>
</evidence>
<gene>
    <name evidence="4" type="ORF">QWZ18_07740</name>
</gene>
<proteinExistence type="predicted"/>
<evidence type="ECO:0000313" key="5">
    <source>
        <dbReference type="Proteomes" id="UP001244297"/>
    </source>
</evidence>
<feature type="domain" description="Response regulatory" evidence="3">
    <location>
        <begin position="10"/>
        <end position="121"/>
    </location>
</feature>
<keyword evidence="5" id="KW-1185">Reference proteome</keyword>
<feature type="region of interest" description="Disordered" evidence="2">
    <location>
        <begin position="127"/>
        <end position="163"/>
    </location>
</feature>
<dbReference type="EMBL" id="JAUFPT010000022">
    <property type="protein sequence ID" value="MDN3570512.1"/>
    <property type="molecule type" value="Genomic_DNA"/>
</dbReference>
<dbReference type="InterPro" id="IPR001789">
    <property type="entry name" value="Sig_transdc_resp-reg_receiver"/>
</dbReference>
<comment type="caution">
    <text evidence="1">Lacks conserved residue(s) required for the propagation of feature annotation.</text>
</comment>